<evidence type="ECO:0000256" key="13">
    <source>
        <dbReference type="HAMAP-Rule" id="MF_00409"/>
    </source>
</evidence>
<dbReference type="Pfam" id="PF02606">
    <property type="entry name" value="LpxK"/>
    <property type="match status" value="1"/>
</dbReference>
<dbReference type="Proteomes" id="UP001163726">
    <property type="component" value="Chromosome"/>
</dbReference>
<keyword evidence="9 13" id="KW-0418">Kinase</keyword>
<name>A0ABY7ANR1_9ALTE</name>
<dbReference type="NCBIfam" id="TIGR00682">
    <property type="entry name" value="lpxK"/>
    <property type="match status" value="1"/>
</dbReference>
<dbReference type="SUPFAM" id="SSF52540">
    <property type="entry name" value="P-loop containing nucleoside triphosphate hydrolases"/>
    <property type="match status" value="1"/>
</dbReference>
<keyword evidence="16" id="KW-1185">Reference proteome</keyword>
<dbReference type="InterPro" id="IPR027417">
    <property type="entry name" value="P-loop_NTPase"/>
</dbReference>
<feature type="binding site" evidence="13">
    <location>
        <begin position="57"/>
        <end position="64"/>
    </location>
    <ligand>
        <name>ATP</name>
        <dbReference type="ChEBI" id="CHEBI:30616"/>
    </ligand>
</feature>
<evidence type="ECO:0000256" key="7">
    <source>
        <dbReference type="ARBA" id="ARBA00022679"/>
    </source>
</evidence>
<evidence type="ECO:0000256" key="2">
    <source>
        <dbReference type="ARBA" id="ARBA00004870"/>
    </source>
</evidence>
<keyword evidence="14" id="KW-0812">Transmembrane</keyword>
<evidence type="ECO:0000256" key="9">
    <source>
        <dbReference type="ARBA" id="ARBA00022777"/>
    </source>
</evidence>
<keyword evidence="6 13" id="KW-0441">Lipid A biosynthesis</keyword>
<sequence length="329" mass="37160">MNWFEKGWYKQHKFIYLLLPLTALFWALSAIRRGLFKYGLKKTYKASAPVIVVGNITVGGTGKTPFVIWLTQHLIEQGFKPGIINRGYGSQVGNQNVIVSAKDNAVDVGDEAKLISLKAQVPVAVGANRIKSAELLLAQGCDILLCDDGLQHYKLQRDLEIILVDGSRQLGNQCLLPAGPLREGKWRLKTTDFVIQNGLQPLVLTDYYFSTQAQVPKPVLINNSQPFDYQLKYDAVCAIGNPQRFYQSLADKKIQLLEKYTFIDHHQFSLSDFSQCEGAGIIMTEKDAVKCNEFAQSNWWYLPISIQPDQSFIQKLDQQIINLRKQYGL</sequence>
<keyword evidence="14" id="KW-1133">Transmembrane helix</keyword>
<keyword evidence="7 13" id="KW-0808">Transferase</keyword>
<evidence type="ECO:0000313" key="15">
    <source>
        <dbReference type="EMBL" id="WAJ71195.1"/>
    </source>
</evidence>
<comment type="function">
    <text evidence="1 13">Transfers the gamma-phosphate of ATP to the 4'-position of a tetraacyldisaccharide 1-phosphate intermediate (termed DS-1-P) to form tetraacyldisaccharide 1,4'-bis-phosphate (lipid IVA).</text>
</comment>
<evidence type="ECO:0000256" key="10">
    <source>
        <dbReference type="ARBA" id="ARBA00022840"/>
    </source>
</evidence>
<proteinExistence type="inferred from homology"/>
<comment type="pathway">
    <text evidence="2 13">Glycolipid biosynthesis; lipid IV(A) biosynthesis; lipid IV(A) from (3R)-3-hydroxytetradecanoyl-[acyl-carrier-protein] and UDP-N-acetyl-alpha-D-glucosamine: step 6/6.</text>
</comment>
<comment type="catalytic activity">
    <reaction evidence="13">
        <text>a lipid A disaccharide + ATP = a lipid IVA + ADP + H(+)</text>
        <dbReference type="Rhea" id="RHEA:67840"/>
        <dbReference type="ChEBI" id="CHEBI:15378"/>
        <dbReference type="ChEBI" id="CHEBI:30616"/>
        <dbReference type="ChEBI" id="CHEBI:176343"/>
        <dbReference type="ChEBI" id="CHEBI:176425"/>
        <dbReference type="ChEBI" id="CHEBI:456216"/>
        <dbReference type="EC" id="2.7.1.130"/>
    </reaction>
</comment>
<accession>A0ABY7ANR1</accession>
<keyword evidence="14" id="KW-0472">Membrane</keyword>
<feature type="transmembrane region" description="Helical" evidence="14">
    <location>
        <begin position="14"/>
        <end position="35"/>
    </location>
</feature>
<dbReference type="PANTHER" id="PTHR42724">
    <property type="entry name" value="TETRAACYLDISACCHARIDE 4'-KINASE"/>
    <property type="match status" value="1"/>
</dbReference>
<evidence type="ECO:0000256" key="8">
    <source>
        <dbReference type="ARBA" id="ARBA00022741"/>
    </source>
</evidence>
<dbReference type="RefSeq" id="WP_268075663.1">
    <property type="nucleotide sequence ID" value="NZ_CP109965.1"/>
</dbReference>
<evidence type="ECO:0000256" key="5">
    <source>
        <dbReference type="ARBA" id="ARBA00022516"/>
    </source>
</evidence>
<organism evidence="15 16">
    <name type="scientific">Catenovulum adriaticum</name>
    <dbReference type="NCBI Taxonomy" id="2984846"/>
    <lineage>
        <taxon>Bacteria</taxon>
        <taxon>Pseudomonadati</taxon>
        <taxon>Pseudomonadota</taxon>
        <taxon>Gammaproteobacteria</taxon>
        <taxon>Alteromonadales</taxon>
        <taxon>Alteromonadaceae</taxon>
        <taxon>Catenovulum</taxon>
    </lineage>
</organism>
<keyword evidence="8 13" id="KW-0547">Nucleotide-binding</keyword>
<keyword evidence="10 13" id="KW-0067">ATP-binding</keyword>
<dbReference type="PANTHER" id="PTHR42724:SF1">
    <property type="entry name" value="TETRAACYLDISACCHARIDE 4'-KINASE, MITOCHONDRIAL-RELATED"/>
    <property type="match status" value="1"/>
</dbReference>
<dbReference type="EC" id="2.7.1.130" evidence="3 13"/>
<evidence type="ECO:0000256" key="3">
    <source>
        <dbReference type="ARBA" id="ARBA00012071"/>
    </source>
</evidence>
<dbReference type="HAMAP" id="MF_00409">
    <property type="entry name" value="LpxK"/>
    <property type="match status" value="1"/>
</dbReference>
<keyword evidence="5 13" id="KW-0444">Lipid biosynthesis</keyword>
<keyword evidence="11 13" id="KW-0443">Lipid metabolism</keyword>
<comment type="similarity">
    <text evidence="13">Belongs to the LpxK family.</text>
</comment>
<evidence type="ECO:0000256" key="14">
    <source>
        <dbReference type="SAM" id="Phobius"/>
    </source>
</evidence>
<evidence type="ECO:0000313" key="16">
    <source>
        <dbReference type="Proteomes" id="UP001163726"/>
    </source>
</evidence>
<evidence type="ECO:0000256" key="11">
    <source>
        <dbReference type="ARBA" id="ARBA00023098"/>
    </source>
</evidence>
<protein>
    <recommendedName>
        <fullName evidence="4 13">Tetraacyldisaccharide 4'-kinase</fullName>
        <ecNumber evidence="3 13">2.7.1.130</ecNumber>
    </recommendedName>
    <alternativeName>
        <fullName evidence="12 13">Lipid A 4'-kinase</fullName>
    </alternativeName>
</protein>
<reference evidence="15" key="1">
    <citation type="submission" date="2022-10" db="EMBL/GenBank/DDBJ databases">
        <title>Catenovulum adriacola sp. nov. isolated in the Harbour of Susak.</title>
        <authorList>
            <person name="Schoch T."/>
            <person name="Reich S.J."/>
            <person name="Stoeferle S."/>
            <person name="Flaiz M."/>
            <person name="Kazda M."/>
            <person name="Riedel C.U."/>
            <person name="Duerre P."/>
        </authorList>
    </citation>
    <scope>NUCLEOTIDE SEQUENCE</scope>
    <source>
        <strain evidence="15">TS8</strain>
    </source>
</reference>
<evidence type="ECO:0000256" key="6">
    <source>
        <dbReference type="ARBA" id="ARBA00022556"/>
    </source>
</evidence>
<gene>
    <name evidence="13 15" type="primary">lpxK</name>
    <name evidence="15" type="ORF">OLW01_05160</name>
</gene>
<evidence type="ECO:0000256" key="12">
    <source>
        <dbReference type="ARBA" id="ARBA00029757"/>
    </source>
</evidence>
<dbReference type="GO" id="GO:0009029">
    <property type="term" value="F:lipid-A 4'-kinase activity"/>
    <property type="evidence" value="ECO:0007669"/>
    <property type="project" value="UniProtKB-EC"/>
</dbReference>
<dbReference type="EMBL" id="CP109965">
    <property type="protein sequence ID" value="WAJ71195.1"/>
    <property type="molecule type" value="Genomic_DNA"/>
</dbReference>
<evidence type="ECO:0000256" key="1">
    <source>
        <dbReference type="ARBA" id="ARBA00002274"/>
    </source>
</evidence>
<evidence type="ECO:0000256" key="4">
    <source>
        <dbReference type="ARBA" id="ARBA00016436"/>
    </source>
</evidence>
<dbReference type="InterPro" id="IPR003758">
    <property type="entry name" value="LpxK"/>
</dbReference>